<dbReference type="Proteomes" id="UP000255103">
    <property type="component" value="Unassembled WGS sequence"/>
</dbReference>
<dbReference type="RefSeq" id="WP_115721835.1">
    <property type="nucleotide sequence ID" value="NZ_UGHX01000001.1"/>
</dbReference>
<organism evidence="1 2">
    <name type="scientific">Helicobacter cinaedi</name>
    <dbReference type="NCBI Taxonomy" id="213"/>
    <lineage>
        <taxon>Bacteria</taxon>
        <taxon>Pseudomonadati</taxon>
        <taxon>Campylobacterota</taxon>
        <taxon>Epsilonproteobacteria</taxon>
        <taxon>Campylobacterales</taxon>
        <taxon>Helicobacteraceae</taxon>
        <taxon>Helicobacter</taxon>
    </lineage>
</organism>
<proteinExistence type="predicted"/>
<evidence type="ECO:0000313" key="1">
    <source>
        <dbReference type="EMBL" id="STP11160.1"/>
    </source>
</evidence>
<accession>A0A377JT58</accession>
<dbReference type="AlphaFoldDB" id="A0A377JT58"/>
<sequence>MDKHKLGEILKILPDDFSFKAVYEDDSTSSYDKGELSKQELQERELWEDMQESCEYCQTHYYDLDSKQWIDVKSHWLRRIKERLESNKIFIDDAELESLLNGTHTMFQPSYDWWIKPEDCYYKHFHHYKDFFYYELKIFMDYYKLACYLYLQNDKWLDYESYWHIRVRKELESNGIFMGDKEFESLLNLTHPIIKESFSWCEKISDLGRYELHNFIVEYKERY</sequence>
<evidence type="ECO:0000313" key="2">
    <source>
        <dbReference type="Proteomes" id="UP000255103"/>
    </source>
</evidence>
<gene>
    <name evidence="1" type="ORF">NCTC12219_01043</name>
</gene>
<dbReference type="EMBL" id="UGHX01000001">
    <property type="protein sequence ID" value="STP11160.1"/>
    <property type="molecule type" value="Genomic_DNA"/>
</dbReference>
<name>A0A377JT58_9HELI</name>
<reference evidence="1 2" key="1">
    <citation type="submission" date="2018-06" db="EMBL/GenBank/DDBJ databases">
        <authorList>
            <consortium name="Pathogen Informatics"/>
            <person name="Doyle S."/>
        </authorList>
    </citation>
    <scope>NUCLEOTIDE SEQUENCE [LARGE SCALE GENOMIC DNA]</scope>
    <source>
        <strain evidence="1 2">NCTC12219</strain>
    </source>
</reference>
<protein>
    <submittedName>
        <fullName evidence="1">Uncharacterized protein</fullName>
    </submittedName>
</protein>